<dbReference type="InterPro" id="IPR036890">
    <property type="entry name" value="HATPase_C_sf"/>
</dbReference>
<dbReference type="EMBL" id="SCWA01000007">
    <property type="protein sequence ID" value="TDL98040.1"/>
    <property type="molecule type" value="Genomic_DNA"/>
</dbReference>
<dbReference type="PANTHER" id="PTHR24421:SF63">
    <property type="entry name" value="SENSOR HISTIDINE KINASE DESK"/>
    <property type="match status" value="1"/>
</dbReference>
<feature type="transmembrane region" description="Helical" evidence="6">
    <location>
        <begin position="65"/>
        <end position="92"/>
    </location>
</feature>
<feature type="transmembrane region" description="Helical" evidence="6">
    <location>
        <begin position="6"/>
        <end position="27"/>
    </location>
</feature>
<dbReference type="AlphaFoldDB" id="A0A4R6BE13"/>
<dbReference type="Pfam" id="PF07730">
    <property type="entry name" value="HisKA_3"/>
    <property type="match status" value="1"/>
</dbReference>
<dbReference type="InterPro" id="IPR050482">
    <property type="entry name" value="Sensor_HK_TwoCompSys"/>
</dbReference>
<dbReference type="SUPFAM" id="SSF55874">
    <property type="entry name" value="ATPase domain of HSP90 chaperone/DNA topoisomerase II/histidine kinase"/>
    <property type="match status" value="1"/>
</dbReference>
<sequence length="353" mass="40582">MTKFLINKLLHYGLAYLFLFVPIAFAIERPSMALRIADIAVIVIYCMVVIYFYEYKHPVNLIPWIILMLCLVYFTFMMNIGCIMFFMFPAYTLPSVIKGRLNSIHGYIMIGTLGLILAAVIIIDLKNSLYALPYIIFLLIIIFANDRSFYQNRLKEERQLKDQQLARLSTDIERHRISQDLHDSLGQVFSILAIKSELALKMMEHSPEAAQKELREINDLSKTSLLKVREIVDDVKSESLATELKQSQILLQNAGIDMQYEVKNLPDNFEKHDVVMLLKELVNNAYKHSGATAVEIKMSNENGQNKMIYRDNGIGIQDRSIRLRSLESRVNKLNGHLSFSNLQPGLSIEIEWG</sequence>
<evidence type="ECO:0000256" key="2">
    <source>
        <dbReference type="ARBA" id="ARBA00012438"/>
    </source>
</evidence>
<evidence type="ECO:0000256" key="3">
    <source>
        <dbReference type="ARBA" id="ARBA00022679"/>
    </source>
</evidence>
<accession>A0A4R6BE13</accession>
<feature type="transmembrane region" description="Helical" evidence="6">
    <location>
        <begin position="129"/>
        <end position="145"/>
    </location>
</feature>
<name>A0A4R6BE13_9STAP</name>
<keyword evidence="5" id="KW-0902">Two-component regulatory system</keyword>
<dbReference type="RefSeq" id="WP_133431743.1">
    <property type="nucleotide sequence ID" value="NZ_SCWA01000007.1"/>
</dbReference>
<evidence type="ECO:0000313" key="9">
    <source>
        <dbReference type="Proteomes" id="UP000295310"/>
    </source>
</evidence>
<evidence type="ECO:0000256" key="1">
    <source>
        <dbReference type="ARBA" id="ARBA00000085"/>
    </source>
</evidence>
<evidence type="ECO:0000259" key="7">
    <source>
        <dbReference type="Pfam" id="PF07730"/>
    </source>
</evidence>
<dbReference type="Gene3D" id="3.30.565.10">
    <property type="entry name" value="Histidine kinase-like ATPase, C-terminal domain"/>
    <property type="match status" value="1"/>
</dbReference>
<feature type="transmembrane region" description="Helical" evidence="6">
    <location>
        <begin position="104"/>
        <end position="123"/>
    </location>
</feature>
<reference evidence="8 9" key="1">
    <citation type="submission" date="2019-01" db="EMBL/GenBank/DDBJ databases">
        <title>Draft genome sequences of the type strains of six Macrococcus species.</title>
        <authorList>
            <person name="Mazhar S."/>
            <person name="Altermann E."/>
            <person name="Hill C."/>
            <person name="Mcauliffe O."/>
        </authorList>
    </citation>
    <scope>NUCLEOTIDE SEQUENCE [LARGE SCALE GENOMIC DNA]</scope>
    <source>
        <strain evidence="8 9">CCM4811</strain>
    </source>
</reference>
<dbReference type="GO" id="GO:0046983">
    <property type="term" value="F:protein dimerization activity"/>
    <property type="evidence" value="ECO:0007669"/>
    <property type="project" value="InterPro"/>
</dbReference>
<keyword evidence="6" id="KW-0812">Transmembrane</keyword>
<feature type="transmembrane region" description="Helical" evidence="6">
    <location>
        <begin position="34"/>
        <end position="53"/>
    </location>
</feature>
<feature type="domain" description="Signal transduction histidine kinase subgroup 3 dimerisation and phosphoacceptor" evidence="7">
    <location>
        <begin position="173"/>
        <end position="238"/>
    </location>
</feature>
<organism evidence="8 9">
    <name type="scientific">Macrococcus brunensis</name>
    <dbReference type="NCBI Taxonomy" id="198483"/>
    <lineage>
        <taxon>Bacteria</taxon>
        <taxon>Bacillati</taxon>
        <taxon>Bacillota</taxon>
        <taxon>Bacilli</taxon>
        <taxon>Bacillales</taxon>
        <taxon>Staphylococcaceae</taxon>
        <taxon>Macrococcus</taxon>
    </lineage>
</organism>
<dbReference type="OrthoDB" id="9797605at2"/>
<dbReference type="GO" id="GO:0016020">
    <property type="term" value="C:membrane"/>
    <property type="evidence" value="ECO:0007669"/>
    <property type="project" value="InterPro"/>
</dbReference>
<evidence type="ECO:0000256" key="6">
    <source>
        <dbReference type="SAM" id="Phobius"/>
    </source>
</evidence>
<keyword evidence="9" id="KW-1185">Reference proteome</keyword>
<evidence type="ECO:0000256" key="5">
    <source>
        <dbReference type="ARBA" id="ARBA00023012"/>
    </source>
</evidence>
<dbReference type="GO" id="GO:0000155">
    <property type="term" value="F:phosphorelay sensor kinase activity"/>
    <property type="evidence" value="ECO:0007669"/>
    <property type="project" value="InterPro"/>
</dbReference>
<dbReference type="PANTHER" id="PTHR24421">
    <property type="entry name" value="NITRATE/NITRITE SENSOR PROTEIN NARX-RELATED"/>
    <property type="match status" value="1"/>
</dbReference>
<keyword evidence="6" id="KW-0472">Membrane</keyword>
<evidence type="ECO:0000256" key="4">
    <source>
        <dbReference type="ARBA" id="ARBA00022777"/>
    </source>
</evidence>
<comment type="caution">
    <text evidence="8">The sequence shown here is derived from an EMBL/GenBank/DDBJ whole genome shotgun (WGS) entry which is preliminary data.</text>
</comment>
<dbReference type="EC" id="2.7.13.3" evidence="2"/>
<comment type="catalytic activity">
    <reaction evidence="1">
        <text>ATP + protein L-histidine = ADP + protein N-phospho-L-histidine.</text>
        <dbReference type="EC" id="2.7.13.3"/>
    </reaction>
</comment>
<evidence type="ECO:0000313" key="8">
    <source>
        <dbReference type="EMBL" id="TDL98040.1"/>
    </source>
</evidence>
<dbReference type="InterPro" id="IPR011712">
    <property type="entry name" value="Sig_transdc_His_kin_sub3_dim/P"/>
</dbReference>
<protein>
    <recommendedName>
        <fullName evidence="2">histidine kinase</fullName>
        <ecNumber evidence="2">2.7.13.3</ecNumber>
    </recommendedName>
</protein>
<keyword evidence="6" id="KW-1133">Transmembrane helix</keyword>
<gene>
    <name evidence="8" type="ORF">ERX27_05015</name>
</gene>
<keyword evidence="3" id="KW-0808">Transferase</keyword>
<dbReference type="Gene3D" id="1.20.5.1930">
    <property type="match status" value="1"/>
</dbReference>
<proteinExistence type="predicted"/>
<dbReference type="Proteomes" id="UP000295310">
    <property type="component" value="Unassembled WGS sequence"/>
</dbReference>
<keyword evidence="4" id="KW-0418">Kinase</keyword>